<dbReference type="RefSeq" id="WP_089668510.1">
    <property type="nucleotide sequence ID" value="NZ_FOJA01000001.1"/>
</dbReference>
<evidence type="ECO:0000313" key="2">
    <source>
        <dbReference type="Proteomes" id="UP000198518"/>
    </source>
</evidence>
<dbReference type="Pfam" id="PF19104">
    <property type="entry name" value="DUF5791"/>
    <property type="match status" value="1"/>
</dbReference>
<protein>
    <submittedName>
        <fullName evidence="1">Uncharacterized protein</fullName>
    </submittedName>
</protein>
<name>A0A1I0NZK4_9EURY</name>
<sequence length="143" mass="15249">MFTEAIADPEETTDEAVHADYEATLAAVVEAGDIDAVAAESGVDSDVLDALAAGESPELTVEEAAGILGTSDDYPAADDLLLEVQDHLMLQMSSAVMDVEALASGLDDDYDAKELQQKLEGRQPMTLAEYARIHRYVAAENPY</sequence>
<dbReference type="InterPro" id="IPR043809">
    <property type="entry name" value="DUF5791"/>
</dbReference>
<organism evidence="1 2">
    <name type="scientific">Halobacterium jilantaiense</name>
    <dbReference type="NCBI Taxonomy" id="355548"/>
    <lineage>
        <taxon>Archaea</taxon>
        <taxon>Methanobacteriati</taxon>
        <taxon>Methanobacteriota</taxon>
        <taxon>Stenosarchaea group</taxon>
        <taxon>Halobacteria</taxon>
        <taxon>Halobacteriales</taxon>
        <taxon>Halobacteriaceae</taxon>
        <taxon>Halobacterium</taxon>
    </lineage>
</organism>
<dbReference type="Proteomes" id="UP000198518">
    <property type="component" value="Unassembled WGS sequence"/>
</dbReference>
<gene>
    <name evidence="1" type="ORF">SAMN04487945_1268</name>
</gene>
<proteinExistence type="predicted"/>
<reference evidence="1 2" key="1">
    <citation type="submission" date="2016-10" db="EMBL/GenBank/DDBJ databases">
        <authorList>
            <person name="de Groot N.N."/>
        </authorList>
    </citation>
    <scope>NUCLEOTIDE SEQUENCE [LARGE SCALE GENOMIC DNA]</scope>
    <source>
        <strain evidence="1 2">CGMCC 1.5337</strain>
    </source>
</reference>
<dbReference type="OrthoDB" id="306692at2157"/>
<accession>A0A1I0NZK4</accession>
<dbReference type="AlphaFoldDB" id="A0A1I0NZK4"/>
<dbReference type="EMBL" id="FOJA01000001">
    <property type="protein sequence ID" value="SEW07188.1"/>
    <property type="molecule type" value="Genomic_DNA"/>
</dbReference>
<dbReference type="STRING" id="355548.SAMN04487945_1268"/>
<keyword evidence="2" id="KW-1185">Reference proteome</keyword>
<evidence type="ECO:0000313" key="1">
    <source>
        <dbReference type="EMBL" id="SEW07188.1"/>
    </source>
</evidence>